<dbReference type="GO" id="GO:0016810">
    <property type="term" value="F:hydrolase activity, acting on carbon-nitrogen (but not peptide) bonds"/>
    <property type="evidence" value="ECO:0007669"/>
    <property type="project" value="InterPro"/>
</dbReference>
<dbReference type="GO" id="GO:0005975">
    <property type="term" value="P:carbohydrate metabolic process"/>
    <property type="evidence" value="ECO:0007669"/>
    <property type="project" value="InterPro"/>
</dbReference>
<sequence>MVSSKNLIAFALIAILSLSVIFNPYTNKYMNQLQSDSIFASKREEELFDFIVKAAEYYQIEPQDAKIDRVWKAMPGYNGIKVDIEASYQNMKKDKMYDERKLVFIQIPPKVHLSDLPPSTIYRGHPEKPMVSFLINVAWGNEYIPSMLATLKKNKVHATFFLEGRWAKENPDLTKMIADGGHEIGNHSYSHPNMQLLSAAETRQELSKTNEIIEATTGKKVTWFGPPAGAFRKETIDIAHSLNLKTLMWTVDTIDWQKPSTDVLIQRVTSKVHPGAMILMHPTEPTDKALQTLISEIKSRNLRIGTVSKLMDEERIIKLYGSQNMEQERMNP</sequence>
<organism evidence="2 3">
    <name type="scientific">Lederbergia citrisecunda</name>
    <dbReference type="NCBI Taxonomy" id="2833583"/>
    <lineage>
        <taxon>Bacteria</taxon>
        <taxon>Bacillati</taxon>
        <taxon>Bacillota</taxon>
        <taxon>Bacilli</taxon>
        <taxon>Bacillales</taxon>
        <taxon>Bacillaceae</taxon>
        <taxon>Lederbergia</taxon>
    </lineage>
</organism>
<evidence type="ECO:0000313" key="3">
    <source>
        <dbReference type="Proteomes" id="UP000682713"/>
    </source>
</evidence>
<reference evidence="2 3" key="1">
    <citation type="submission" date="2021-05" db="EMBL/GenBank/DDBJ databases">
        <title>Novel Bacillus species.</title>
        <authorList>
            <person name="Liu G."/>
        </authorList>
    </citation>
    <scope>NUCLEOTIDE SEQUENCE [LARGE SCALE GENOMIC DNA]</scope>
    <source>
        <strain evidence="2 3">FJAT-49732</strain>
    </source>
</reference>
<dbReference type="InterPro" id="IPR002509">
    <property type="entry name" value="NODB_dom"/>
</dbReference>
<dbReference type="PROSITE" id="PS51677">
    <property type="entry name" value="NODB"/>
    <property type="match status" value="1"/>
</dbReference>
<dbReference type="PANTHER" id="PTHR10587">
    <property type="entry name" value="GLYCOSYL TRANSFERASE-RELATED"/>
    <property type="match status" value="1"/>
</dbReference>
<accession>A0A942TNB8</accession>
<proteinExistence type="predicted"/>
<dbReference type="CDD" id="cd10950">
    <property type="entry name" value="CE4_BsYlxY_like"/>
    <property type="match status" value="1"/>
</dbReference>
<dbReference type="Proteomes" id="UP000682713">
    <property type="component" value="Unassembled WGS sequence"/>
</dbReference>
<dbReference type="PANTHER" id="PTHR10587:SF80">
    <property type="entry name" value="CHITOOLIGOSACCHARIDE DEACETYLASE"/>
    <property type="match status" value="1"/>
</dbReference>
<dbReference type="RefSeq" id="WP_213109717.1">
    <property type="nucleotide sequence ID" value="NZ_JAGYPJ010000001.1"/>
</dbReference>
<gene>
    <name evidence="2" type="ORF">KHA93_04960</name>
</gene>
<dbReference type="AlphaFoldDB" id="A0A942TNB8"/>
<evidence type="ECO:0000313" key="2">
    <source>
        <dbReference type="EMBL" id="MBS4199004.1"/>
    </source>
</evidence>
<dbReference type="SUPFAM" id="SSF88713">
    <property type="entry name" value="Glycoside hydrolase/deacetylase"/>
    <property type="match status" value="1"/>
</dbReference>
<name>A0A942TNB8_9BACI</name>
<keyword evidence="3" id="KW-1185">Reference proteome</keyword>
<dbReference type="InterPro" id="IPR011330">
    <property type="entry name" value="Glyco_hydro/deAcase_b/a-brl"/>
</dbReference>
<dbReference type="EMBL" id="JAGYPJ010000001">
    <property type="protein sequence ID" value="MBS4199004.1"/>
    <property type="molecule type" value="Genomic_DNA"/>
</dbReference>
<protein>
    <submittedName>
        <fullName evidence="2">Polysaccharide deacetylase family protein</fullName>
    </submittedName>
</protein>
<dbReference type="Gene3D" id="3.20.20.370">
    <property type="entry name" value="Glycoside hydrolase/deacetylase"/>
    <property type="match status" value="1"/>
</dbReference>
<comment type="caution">
    <text evidence="2">The sequence shown here is derived from an EMBL/GenBank/DDBJ whole genome shotgun (WGS) entry which is preliminary data.</text>
</comment>
<feature type="domain" description="NodB homology" evidence="1">
    <location>
        <begin position="129"/>
        <end position="305"/>
    </location>
</feature>
<dbReference type="Pfam" id="PF01522">
    <property type="entry name" value="Polysacc_deac_1"/>
    <property type="match status" value="1"/>
</dbReference>
<dbReference type="InterPro" id="IPR014228">
    <property type="entry name" value="Spore_polysacc_deacetyl_YlxY"/>
</dbReference>
<dbReference type="NCBIfam" id="TIGR02873">
    <property type="entry name" value="spore_ylxY"/>
    <property type="match status" value="1"/>
</dbReference>
<dbReference type="InterPro" id="IPR050248">
    <property type="entry name" value="Polysacc_deacetylase_ArnD"/>
</dbReference>
<evidence type="ECO:0000259" key="1">
    <source>
        <dbReference type="PROSITE" id="PS51677"/>
    </source>
</evidence>
<dbReference type="GO" id="GO:0016020">
    <property type="term" value="C:membrane"/>
    <property type="evidence" value="ECO:0007669"/>
    <property type="project" value="TreeGrafter"/>
</dbReference>